<dbReference type="EMBL" id="CP011387">
    <property type="protein sequence ID" value="ANE43717.1"/>
    <property type="molecule type" value="Genomic_DNA"/>
</dbReference>
<evidence type="ECO:0000313" key="2">
    <source>
        <dbReference type="EMBL" id="ANE43717.1"/>
    </source>
</evidence>
<dbReference type="PATRIC" id="fig|1182568.3.peg.1662"/>
<keyword evidence="1" id="KW-1133">Transmembrane helix</keyword>
<dbReference type="GO" id="GO:0006974">
    <property type="term" value="P:DNA damage response"/>
    <property type="evidence" value="ECO:0007669"/>
    <property type="project" value="TreeGrafter"/>
</dbReference>
<dbReference type="AlphaFoldDB" id="A0A172T9V3"/>
<dbReference type="PANTHER" id="PTHR34387:SF2">
    <property type="entry name" value="SLR1258 PROTEIN"/>
    <property type="match status" value="1"/>
</dbReference>
<dbReference type="InterPro" id="IPR007497">
    <property type="entry name" value="SIMPL/DUF541"/>
</dbReference>
<keyword evidence="1" id="KW-0472">Membrane</keyword>
<dbReference type="PANTHER" id="PTHR34387">
    <property type="entry name" value="SLR1258 PROTEIN"/>
    <property type="match status" value="1"/>
</dbReference>
<dbReference type="PIRSF" id="PIRSF029033">
    <property type="entry name" value="UCP029033"/>
    <property type="match status" value="1"/>
</dbReference>
<dbReference type="KEGG" id="dpu:SU48_08000"/>
<dbReference type="RefSeq" id="WP_064014786.1">
    <property type="nucleotide sequence ID" value="NZ_CP011387.1"/>
</dbReference>
<dbReference type="InterPro" id="IPR052022">
    <property type="entry name" value="26kDa_periplasmic_antigen"/>
</dbReference>
<dbReference type="OrthoDB" id="9785289at2"/>
<reference evidence="2 3" key="1">
    <citation type="submission" date="2015-01" db="EMBL/GenBank/DDBJ databases">
        <title>Deinococcus puniceus/DY1/ whole genome sequencing.</title>
        <authorList>
            <person name="Kim M.K."/>
            <person name="Srinivasan S."/>
            <person name="Lee J.-J."/>
        </authorList>
    </citation>
    <scope>NUCLEOTIDE SEQUENCE [LARGE SCALE GENOMIC DNA]</scope>
    <source>
        <strain evidence="2 3">DY1</strain>
    </source>
</reference>
<gene>
    <name evidence="2" type="ORF">SU48_08000</name>
</gene>
<proteinExistence type="predicted"/>
<name>A0A172T9V3_9DEIO</name>
<evidence type="ECO:0008006" key="4">
    <source>
        <dbReference type="Google" id="ProtNLM"/>
    </source>
</evidence>
<feature type="transmembrane region" description="Helical" evidence="1">
    <location>
        <begin position="6"/>
        <end position="29"/>
    </location>
</feature>
<evidence type="ECO:0000256" key="1">
    <source>
        <dbReference type="SAM" id="Phobius"/>
    </source>
</evidence>
<accession>A0A172T9V3</accession>
<keyword evidence="3" id="KW-1185">Reference proteome</keyword>
<sequence length="255" mass="27182">MTPSVRLPSAIIATAIASVAFFATGFVVVRGLADVKNASDVINVTGSAKRNITSDLAGWTFTVRSSDDSNLQNAYKAFQGAQPAIDAFLRAQAFATSELRREPVNAGPQNYTVIEDVNGENAEVERTRYVVSQTFRVQSGNIAKLQSAVSAATAAFVDASTGGLSIESGDVQYLYTKLSDVRVQLLEEASKDAQRRAQAIAQSAGNSIGAVKNARVGVFQITPRFETSVEDTGSYDTTALEKDVTAVVEIDFVVR</sequence>
<evidence type="ECO:0000313" key="3">
    <source>
        <dbReference type="Proteomes" id="UP000077363"/>
    </source>
</evidence>
<dbReference type="InterPro" id="IPR016907">
    <property type="entry name" value="UCP029033"/>
</dbReference>
<dbReference type="Gene3D" id="3.30.70.2970">
    <property type="entry name" value="Protein of unknown function (DUF541), domain 2"/>
    <property type="match status" value="1"/>
</dbReference>
<dbReference type="Proteomes" id="UP000077363">
    <property type="component" value="Chromosome"/>
</dbReference>
<keyword evidence="1" id="KW-0812">Transmembrane</keyword>
<protein>
    <recommendedName>
        <fullName evidence="4">SIMPL domain-containing protein</fullName>
    </recommendedName>
</protein>
<dbReference type="Gene3D" id="3.30.110.170">
    <property type="entry name" value="Protein of unknown function (DUF541), domain 1"/>
    <property type="match status" value="1"/>
</dbReference>
<organism evidence="2 3">
    <name type="scientific">Deinococcus puniceus</name>
    <dbReference type="NCBI Taxonomy" id="1182568"/>
    <lineage>
        <taxon>Bacteria</taxon>
        <taxon>Thermotogati</taxon>
        <taxon>Deinococcota</taxon>
        <taxon>Deinococci</taxon>
        <taxon>Deinococcales</taxon>
        <taxon>Deinococcaceae</taxon>
        <taxon>Deinococcus</taxon>
    </lineage>
</organism>
<dbReference type="Pfam" id="PF04402">
    <property type="entry name" value="SIMPL"/>
    <property type="match status" value="1"/>
</dbReference>